<dbReference type="AlphaFoldDB" id="A0A165EYU9"/>
<gene>
    <name evidence="1" type="ORF">LAESUDRAFT_811818</name>
</gene>
<evidence type="ECO:0000313" key="1">
    <source>
        <dbReference type="EMBL" id="KZT08002.1"/>
    </source>
</evidence>
<dbReference type="OrthoDB" id="2784794at2759"/>
<keyword evidence="2" id="KW-1185">Reference proteome</keyword>
<dbReference type="InParanoid" id="A0A165EYU9"/>
<accession>A0A165EYU9</accession>
<dbReference type="Gene3D" id="3.80.10.10">
    <property type="entry name" value="Ribonuclease Inhibitor"/>
    <property type="match status" value="1"/>
</dbReference>
<organism evidence="1 2">
    <name type="scientific">Laetiporus sulphureus 93-53</name>
    <dbReference type="NCBI Taxonomy" id="1314785"/>
    <lineage>
        <taxon>Eukaryota</taxon>
        <taxon>Fungi</taxon>
        <taxon>Dikarya</taxon>
        <taxon>Basidiomycota</taxon>
        <taxon>Agaricomycotina</taxon>
        <taxon>Agaricomycetes</taxon>
        <taxon>Polyporales</taxon>
        <taxon>Laetiporus</taxon>
    </lineage>
</organism>
<proteinExistence type="predicted"/>
<reference evidence="1 2" key="1">
    <citation type="journal article" date="2016" name="Mol. Biol. Evol.">
        <title>Comparative Genomics of Early-Diverging Mushroom-Forming Fungi Provides Insights into the Origins of Lignocellulose Decay Capabilities.</title>
        <authorList>
            <person name="Nagy L.G."/>
            <person name="Riley R."/>
            <person name="Tritt A."/>
            <person name="Adam C."/>
            <person name="Daum C."/>
            <person name="Floudas D."/>
            <person name="Sun H."/>
            <person name="Yadav J.S."/>
            <person name="Pangilinan J."/>
            <person name="Larsson K.H."/>
            <person name="Matsuura K."/>
            <person name="Barry K."/>
            <person name="Labutti K."/>
            <person name="Kuo R."/>
            <person name="Ohm R.A."/>
            <person name="Bhattacharya S.S."/>
            <person name="Shirouzu T."/>
            <person name="Yoshinaga Y."/>
            <person name="Martin F.M."/>
            <person name="Grigoriev I.V."/>
            <person name="Hibbett D.S."/>
        </authorList>
    </citation>
    <scope>NUCLEOTIDE SEQUENCE [LARGE SCALE GENOMIC DNA]</scope>
    <source>
        <strain evidence="1 2">93-53</strain>
    </source>
</reference>
<dbReference type="EMBL" id="KV427617">
    <property type="protein sequence ID" value="KZT08002.1"/>
    <property type="molecule type" value="Genomic_DNA"/>
</dbReference>
<evidence type="ECO:0008006" key="3">
    <source>
        <dbReference type="Google" id="ProtNLM"/>
    </source>
</evidence>
<dbReference type="GeneID" id="63831376"/>
<dbReference type="InterPro" id="IPR032675">
    <property type="entry name" value="LRR_dom_sf"/>
</dbReference>
<dbReference type="Proteomes" id="UP000076871">
    <property type="component" value="Unassembled WGS sequence"/>
</dbReference>
<sequence>MDQTAGALRLSKIVNRHLSHDAKDSTTITSSPSPRLPPELCDNILDYIEDDYPSLAACGLANRAWLARARAQIFHSVSVRGAEEYRRFKRLLKRSPAVAGYVRKFSITSLRCDTNRPDTQWSGSDWPRLLLRLRNLEELTVMWLKFKLPGDVLSAFRTGSRSLPIKTLRFAMLSLREKDIKLVLSACPKLSALWLTHCAIPEPSVISKLKSYSSLERVRASLYTLKGRGKAGSSQLSLALSSLDHVAIDTLIYDAHPFSRNLIVPWLIERPNKIHLRRLALRCEPDHPFVNACTINLLQSSGTLLESLSVDVLEGFRLGPQSEGRPCLASNTNLASLYVNVPLTHPERGFCRSWDGLLEVLSDVEPRHAQLRHIQIVFSPSHELCATFDWAALDDELVRIAEDHPRIALTFYALPVALRREPYAWMSDFTTSLLDGMPRVLASSARISVMWFDKQQDAEKHCGEGVLRPLWCS</sequence>
<dbReference type="RefSeq" id="XP_040765742.1">
    <property type="nucleotide sequence ID" value="XM_040914349.1"/>
</dbReference>
<name>A0A165EYU9_9APHY</name>
<protein>
    <recommendedName>
        <fullName evidence="3">F-box domain-containing protein</fullName>
    </recommendedName>
</protein>
<evidence type="ECO:0000313" key="2">
    <source>
        <dbReference type="Proteomes" id="UP000076871"/>
    </source>
</evidence>